<comment type="pathway">
    <text evidence="2 13">Lipid metabolism; malonyl-CoA biosynthesis; malonyl-CoA from acetyl-CoA: step 1/1.</text>
</comment>
<comment type="subunit">
    <text evidence="3 13">Acetyl-CoA carboxylase is a heterohexamer of biotin carboxyl carrier protein, biotin carboxylase and the two subunits of carboxyl transferase in a 2:2 complex.</text>
</comment>
<comment type="caution">
    <text evidence="16">The sequence shown here is derived from an EMBL/GenBank/DDBJ whole genome shotgun (WGS) entry which is preliminary data.</text>
</comment>
<evidence type="ECO:0000256" key="7">
    <source>
        <dbReference type="ARBA" id="ARBA00022741"/>
    </source>
</evidence>
<dbReference type="NCBIfam" id="TIGR00514">
    <property type="entry name" value="accC"/>
    <property type="match status" value="1"/>
</dbReference>
<dbReference type="InterPro" id="IPR011761">
    <property type="entry name" value="ATP-grasp"/>
</dbReference>
<evidence type="ECO:0000256" key="12">
    <source>
        <dbReference type="PROSITE-ProRule" id="PRU00409"/>
    </source>
</evidence>
<feature type="domain" description="ATP-grasp" evidence="14">
    <location>
        <begin position="120"/>
        <end position="316"/>
    </location>
</feature>
<keyword evidence="5 13" id="KW-0436">Ligase</keyword>
<dbReference type="InterPro" id="IPR011764">
    <property type="entry name" value="Biotin_carboxylation_dom"/>
</dbReference>
<evidence type="ECO:0000256" key="10">
    <source>
        <dbReference type="ARBA" id="ARBA00023267"/>
    </source>
</evidence>
<dbReference type="EC" id="6.3.4.14" evidence="4 13"/>
<keyword evidence="10 13" id="KW-0092">Biotin</keyword>
<proteinExistence type="predicted"/>
<dbReference type="NCBIfam" id="NF006367">
    <property type="entry name" value="PRK08591.1"/>
    <property type="match status" value="1"/>
</dbReference>
<evidence type="ECO:0000256" key="6">
    <source>
        <dbReference type="ARBA" id="ARBA00022723"/>
    </source>
</evidence>
<protein>
    <recommendedName>
        <fullName evidence="4 13">Biotin carboxylase</fullName>
        <ecNumber evidence="4 13">6.3.4.14</ecNumber>
    </recommendedName>
    <alternativeName>
        <fullName evidence="13">Acetyl-coenzyme A carboxylase biotin carboxylase subunit A</fullName>
    </alternativeName>
</protein>
<dbReference type="GO" id="GO:0006633">
    <property type="term" value="P:fatty acid biosynthetic process"/>
    <property type="evidence" value="ECO:0007669"/>
    <property type="project" value="UniProtKB-KW"/>
</dbReference>
<evidence type="ECO:0000259" key="15">
    <source>
        <dbReference type="PROSITE" id="PS50979"/>
    </source>
</evidence>
<dbReference type="InterPro" id="IPR004549">
    <property type="entry name" value="Acetyl_CoA_COase_biotin_COase"/>
</dbReference>
<keyword evidence="8 12" id="KW-0067">ATP-binding</keyword>
<dbReference type="EMBL" id="DVMU01000205">
    <property type="protein sequence ID" value="HIU34820.1"/>
    <property type="molecule type" value="Genomic_DNA"/>
</dbReference>
<dbReference type="InterPro" id="IPR051602">
    <property type="entry name" value="ACC_Biotin_Carboxylase"/>
</dbReference>
<evidence type="ECO:0000256" key="2">
    <source>
        <dbReference type="ARBA" id="ARBA00004956"/>
    </source>
</evidence>
<dbReference type="InterPro" id="IPR005479">
    <property type="entry name" value="CPAse_ATP-bd"/>
</dbReference>
<evidence type="ECO:0000259" key="14">
    <source>
        <dbReference type="PROSITE" id="PS50975"/>
    </source>
</evidence>
<dbReference type="GO" id="GO:0005524">
    <property type="term" value="F:ATP binding"/>
    <property type="evidence" value="ECO:0007669"/>
    <property type="project" value="UniProtKB-UniRule"/>
</dbReference>
<comment type="function">
    <text evidence="1 13">This protein is a component of the acetyl coenzyme A carboxylase complex; first, biotin carboxylase catalyzes the carboxylation of the carrier protein and then the transcarboxylase transfers the carboxyl group to form malonyl-CoA.</text>
</comment>
<keyword evidence="13" id="KW-0443">Lipid metabolism</keyword>
<evidence type="ECO:0000256" key="9">
    <source>
        <dbReference type="ARBA" id="ARBA00022842"/>
    </source>
</evidence>
<keyword evidence="13" id="KW-0444">Lipid biosynthesis</keyword>
<dbReference type="PROSITE" id="PS50979">
    <property type="entry name" value="BC"/>
    <property type="match status" value="1"/>
</dbReference>
<evidence type="ECO:0000256" key="11">
    <source>
        <dbReference type="ARBA" id="ARBA00048600"/>
    </source>
</evidence>
<comment type="catalytic activity">
    <reaction evidence="11 13">
        <text>N(6)-biotinyl-L-lysyl-[protein] + hydrogencarbonate + ATP = N(6)-carboxybiotinyl-L-lysyl-[protein] + ADP + phosphate + H(+)</text>
        <dbReference type="Rhea" id="RHEA:13501"/>
        <dbReference type="Rhea" id="RHEA-COMP:10505"/>
        <dbReference type="Rhea" id="RHEA-COMP:10506"/>
        <dbReference type="ChEBI" id="CHEBI:15378"/>
        <dbReference type="ChEBI" id="CHEBI:17544"/>
        <dbReference type="ChEBI" id="CHEBI:30616"/>
        <dbReference type="ChEBI" id="CHEBI:43474"/>
        <dbReference type="ChEBI" id="CHEBI:83144"/>
        <dbReference type="ChEBI" id="CHEBI:83145"/>
        <dbReference type="ChEBI" id="CHEBI:456216"/>
        <dbReference type="EC" id="6.3.4.14"/>
    </reaction>
</comment>
<reference evidence="16" key="1">
    <citation type="submission" date="2020-10" db="EMBL/GenBank/DDBJ databases">
        <authorList>
            <person name="Gilroy R."/>
        </authorList>
    </citation>
    <scope>NUCLEOTIDE SEQUENCE</scope>
    <source>
        <strain evidence="16">ChiHcec3-11533</strain>
    </source>
</reference>
<gene>
    <name evidence="16" type="primary">accC</name>
    <name evidence="16" type="ORF">IAB02_09670</name>
</gene>
<keyword evidence="13" id="KW-0276">Fatty acid metabolism</keyword>
<dbReference type="Proteomes" id="UP000824072">
    <property type="component" value="Unassembled WGS sequence"/>
</dbReference>
<dbReference type="InterPro" id="IPR005482">
    <property type="entry name" value="Biotin_COase_C"/>
</dbReference>
<dbReference type="SMART" id="SM00878">
    <property type="entry name" value="Biotin_carb_C"/>
    <property type="match status" value="1"/>
</dbReference>
<dbReference type="SUPFAM" id="SSF56059">
    <property type="entry name" value="Glutathione synthetase ATP-binding domain-like"/>
    <property type="match status" value="1"/>
</dbReference>
<dbReference type="GO" id="GO:0004075">
    <property type="term" value="F:biotin carboxylase activity"/>
    <property type="evidence" value="ECO:0007669"/>
    <property type="project" value="UniProtKB-EC"/>
</dbReference>
<name>A0A9D1ICD0_9FIRM</name>
<dbReference type="AlphaFoldDB" id="A0A9D1ICD0"/>
<evidence type="ECO:0000256" key="4">
    <source>
        <dbReference type="ARBA" id="ARBA00013263"/>
    </source>
</evidence>
<evidence type="ECO:0000313" key="16">
    <source>
        <dbReference type="EMBL" id="HIU34820.1"/>
    </source>
</evidence>
<dbReference type="PROSITE" id="PS00867">
    <property type="entry name" value="CPSASE_2"/>
    <property type="match status" value="1"/>
</dbReference>
<evidence type="ECO:0000256" key="13">
    <source>
        <dbReference type="RuleBase" id="RU365063"/>
    </source>
</evidence>
<dbReference type="Pfam" id="PF02786">
    <property type="entry name" value="CPSase_L_D2"/>
    <property type="match status" value="1"/>
</dbReference>
<evidence type="ECO:0000256" key="3">
    <source>
        <dbReference type="ARBA" id="ARBA00011750"/>
    </source>
</evidence>
<evidence type="ECO:0000256" key="8">
    <source>
        <dbReference type="ARBA" id="ARBA00022840"/>
    </source>
</evidence>
<evidence type="ECO:0000256" key="5">
    <source>
        <dbReference type="ARBA" id="ARBA00022598"/>
    </source>
</evidence>
<dbReference type="Gene3D" id="3.30.470.20">
    <property type="entry name" value="ATP-grasp fold, B domain"/>
    <property type="match status" value="1"/>
</dbReference>
<dbReference type="InterPro" id="IPR011054">
    <property type="entry name" value="Rudment_hybrid_motif"/>
</dbReference>
<evidence type="ECO:0000313" key="17">
    <source>
        <dbReference type="Proteomes" id="UP000824072"/>
    </source>
</evidence>
<keyword evidence="9" id="KW-0460">Magnesium</keyword>
<dbReference type="PANTHER" id="PTHR48095:SF2">
    <property type="entry name" value="BIOTIN CARBOXYLASE, CHLOROPLASTIC"/>
    <property type="match status" value="1"/>
</dbReference>
<sequence length="445" mass="48851">MFPKILIANRGEIALRVIRACKEMGISTVAVFSEADRDALHVSLADESYCVGPAQAQKSYLNMSAILSAAILSGAQAIHPGYGLLSENAEFADLCAKCRIQFIGPSAEVIRRMGDKDEARRTMKAAGVPVVPGSDVLGSAEEARAMAEKIGFPLLIKARSGGGGRGIRRVDRLEEVENAYRTASAEALGAFGDGAVYMEKLLENVKHIEVQLLSDKEGNCVCLGERECSMQRKNQKLIEESPSTAVSPELREKLYQSSVRAVLAVGYEGVGTVEYLLDREGNFYFMEMNTRLQVEHPVTEMVTGIDLVKWQIRVAAGMTLPFSQKDVKLRGHAIECRINAENPAENFRPCAGQIELLHVPGGPWVRFDTALYQGYTVPPYYDSMIGKMIVHASSREEAIRKMQAALCELVIEGVEHTGFFQADLIGEDAFLDGSYTTAYLNQQNR</sequence>
<organism evidence="16 17">
    <name type="scientific">Candidatus Pullichristensenella excrementigallinarum</name>
    <dbReference type="NCBI Taxonomy" id="2840907"/>
    <lineage>
        <taxon>Bacteria</taxon>
        <taxon>Bacillati</taxon>
        <taxon>Bacillota</taxon>
        <taxon>Clostridia</taxon>
        <taxon>Candidatus Pullichristensenella</taxon>
    </lineage>
</organism>
<dbReference type="FunFam" id="3.30.1490.20:FF:000003">
    <property type="entry name" value="acetyl-CoA carboxylase isoform X1"/>
    <property type="match status" value="1"/>
</dbReference>
<dbReference type="GO" id="GO:0046872">
    <property type="term" value="F:metal ion binding"/>
    <property type="evidence" value="ECO:0007669"/>
    <property type="project" value="UniProtKB-KW"/>
</dbReference>
<dbReference type="Pfam" id="PF00289">
    <property type="entry name" value="Biotin_carb_N"/>
    <property type="match status" value="1"/>
</dbReference>
<accession>A0A9D1ICD0</accession>
<dbReference type="FunFam" id="3.40.50.20:FF:000010">
    <property type="entry name" value="Propionyl-CoA carboxylase subunit alpha"/>
    <property type="match status" value="1"/>
</dbReference>
<feature type="domain" description="Biotin carboxylation" evidence="15">
    <location>
        <begin position="1"/>
        <end position="445"/>
    </location>
</feature>
<keyword evidence="7 12" id="KW-0547">Nucleotide-binding</keyword>
<dbReference type="PANTHER" id="PTHR48095">
    <property type="entry name" value="PYRUVATE CARBOXYLASE SUBUNIT A"/>
    <property type="match status" value="1"/>
</dbReference>
<reference evidence="16" key="2">
    <citation type="journal article" date="2021" name="PeerJ">
        <title>Extensive microbial diversity within the chicken gut microbiome revealed by metagenomics and culture.</title>
        <authorList>
            <person name="Gilroy R."/>
            <person name="Ravi A."/>
            <person name="Getino M."/>
            <person name="Pursley I."/>
            <person name="Horton D.L."/>
            <person name="Alikhan N.F."/>
            <person name="Baker D."/>
            <person name="Gharbi K."/>
            <person name="Hall N."/>
            <person name="Watson M."/>
            <person name="Adriaenssens E.M."/>
            <person name="Foster-Nyarko E."/>
            <person name="Jarju S."/>
            <person name="Secka A."/>
            <person name="Antonio M."/>
            <person name="Oren A."/>
            <person name="Chaudhuri R.R."/>
            <person name="La Ragione R."/>
            <person name="Hildebrand F."/>
            <person name="Pallen M.J."/>
        </authorList>
    </citation>
    <scope>NUCLEOTIDE SEQUENCE</scope>
    <source>
        <strain evidence="16">ChiHcec3-11533</strain>
    </source>
</reference>
<keyword evidence="6" id="KW-0479">Metal-binding</keyword>
<dbReference type="PROSITE" id="PS50975">
    <property type="entry name" value="ATP_GRASP"/>
    <property type="match status" value="1"/>
</dbReference>
<dbReference type="Pfam" id="PF02785">
    <property type="entry name" value="Biotin_carb_C"/>
    <property type="match status" value="1"/>
</dbReference>
<dbReference type="InterPro" id="IPR016185">
    <property type="entry name" value="PreATP-grasp_dom_sf"/>
</dbReference>
<evidence type="ECO:0000256" key="1">
    <source>
        <dbReference type="ARBA" id="ARBA00003761"/>
    </source>
</evidence>
<dbReference type="SUPFAM" id="SSF51246">
    <property type="entry name" value="Rudiment single hybrid motif"/>
    <property type="match status" value="1"/>
</dbReference>
<keyword evidence="13" id="KW-0275">Fatty acid biosynthesis</keyword>
<dbReference type="SUPFAM" id="SSF52440">
    <property type="entry name" value="PreATP-grasp domain"/>
    <property type="match status" value="1"/>
</dbReference>
<dbReference type="InterPro" id="IPR005481">
    <property type="entry name" value="BC-like_N"/>
</dbReference>